<gene>
    <name evidence="3" type="ordered locus">GAU_0307</name>
</gene>
<feature type="signal peptide" evidence="1">
    <location>
        <begin position="1"/>
        <end position="22"/>
    </location>
</feature>
<dbReference type="eggNOG" id="COG0614">
    <property type="taxonomic scope" value="Bacteria"/>
</dbReference>
<accession>C1A539</accession>
<dbReference type="HOGENOM" id="CLU_038034_13_3_0"/>
<proteinExistence type="predicted"/>
<evidence type="ECO:0000313" key="3">
    <source>
        <dbReference type="EMBL" id="BAH37349.1"/>
    </source>
</evidence>
<feature type="chain" id="PRO_5002904038" evidence="1">
    <location>
        <begin position="23"/>
        <end position="360"/>
    </location>
</feature>
<dbReference type="OrthoDB" id="9775594at2"/>
<dbReference type="Gene3D" id="3.40.50.1980">
    <property type="entry name" value="Nitrogenase molybdenum iron protein domain"/>
    <property type="match status" value="2"/>
</dbReference>
<protein>
    <submittedName>
        <fullName evidence="3">ABC transporter substrate binding protein</fullName>
    </submittedName>
</protein>
<dbReference type="Proteomes" id="UP000002209">
    <property type="component" value="Chromosome"/>
</dbReference>
<dbReference type="AlphaFoldDB" id="C1A539"/>
<dbReference type="KEGG" id="gau:GAU_0307"/>
<dbReference type="InterPro" id="IPR050902">
    <property type="entry name" value="ABC_Transporter_SBP"/>
</dbReference>
<dbReference type="RefSeq" id="WP_012681797.1">
    <property type="nucleotide sequence ID" value="NC_012489.1"/>
</dbReference>
<sequence length="360" mass="39870">MKRSAWLSLTCCALMTALGTGAAWQARRVVDQRGKTHEFRSPAERVVTIAIPLYWHFLTVDGSEKRVVGANAVAVEQMREGIVSRVFPNASAVPTAITRGGTFTPNVEALLALRPDAVFQWADRGNALVDVLDEVGLRTLGVKNTNAESDIDAWIRMSGAASGKVARADSIIRYMRNGNNRFDAIAAKIPATQRPRVLMLTEYSRQITPNGPVSYGNLIIRRAGGINAATTDGIVSIEQVLAWNPEVILLTPFERKTPADLMQDPLWSRTPAARMRRVYKLPFGLTRWGGYGPESPMFLAWLTTLLHPELPGIALRDEMRSAYRSLYRFSATDADLDQVLQMHVNRESAGYSRFQSTARP</sequence>
<reference evidence="4" key="1">
    <citation type="submission" date="2006-03" db="EMBL/GenBank/DDBJ databases">
        <title>Complete genome sequence of Gemmatimonas aurantiaca T-27 that represents a novel phylum Gemmatimonadetes.</title>
        <authorList>
            <person name="Takasaki K."/>
            <person name="Ichikawa N."/>
            <person name="Miura H."/>
            <person name="Matsushita S."/>
            <person name="Watanabe Y."/>
            <person name="Oguchi A."/>
            <person name="Ankai A."/>
            <person name="Yashiro I."/>
            <person name="Takahashi M."/>
            <person name="Terui Y."/>
            <person name="Fukui S."/>
            <person name="Yokoyama H."/>
            <person name="Tanikawa S."/>
            <person name="Hanada S."/>
            <person name="Kamagata Y."/>
            <person name="Fujita N."/>
        </authorList>
    </citation>
    <scope>NUCLEOTIDE SEQUENCE [LARGE SCALE GENOMIC DNA]</scope>
    <source>
        <strain evidence="4">T-27 / DSM 14586 / JCM 11422 / NBRC 100505</strain>
    </source>
</reference>
<evidence type="ECO:0000313" key="4">
    <source>
        <dbReference type="Proteomes" id="UP000002209"/>
    </source>
</evidence>
<organism evidence="3 4">
    <name type="scientific">Gemmatimonas aurantiaca (strain DSM 14586 / JCM 11422 / NBRC 100505 / T-27)</name>
    <dbReference type="NCBI Taxonomy" id="379066"/>
    <lineage>
        <taxon>Bacteria</taxon>
        <taxon>Pseudomonadati</taxon>
        <taxon>Gemmatimonadota</taxon>
        <taxon>Gemmatimonadia</taxon>
        <taxon>Gemmatimonadales</taxon>
        <taxon>Gemmatimonadaceae</taxon>
        <taxon>Gemmatimonas</taxon>
    </lineage>
</organism>
<dbReference type="PROSITE" id="PS50983">
    <property type="entry name" value="FE_B12_PBP"/>
    <property type="match status" value="1"/>
</dbReference>
<keyword evidence="1" id="KW-0732">Signal</keyword>
<keyword evidence="4" id="KW-1185">Reference proteome</keyword>
<dbReference type="Pfam" id="PF01497">
    <property type="entry name" value="Peripla_BP_2"/>
    <property type="match status" value="1"/>
</dbReference>
<dbReference type="EMBL" id="AP009153">
    <property type="protein sequence ID" value="BAH37349.1"/>
    <property type="molecule type" value="Genomic_DNA"/>
</dbReference>
<name>C1A539_GEMAT</name>
<dbReference type="SUPFAM" id="SSF53807">
    <property type="entry name" value="Helical backbone' metal receptor"/>
    <property type="match status" value="1"/>
</dbReference>
<evidence type="ECO:0000256" key="1">
    <source>
        <dbReference type="SAM" id="SignalP"/>
    </source>
</evidence>
<feature type="domain" description="Fe/B12 periplasmic-binding" evidence="2">
    <location>
        <begin position="45"/>
        <end position="310"/>
    </location>
</feature>
<dbReference type="PANTHER" id="PTHR30535">
    <property type="entry name" value="VITAMIN B12-BINDING PROTEIN"/>
    <property type="match status" value="1"/>
</dbReference>
<dbReference type="STRING" id="379066.GAU_0307"/>
<dbReference type="GO" id="GO:0071281">
    <property type="term" value="P:cellular response to iron ion"/>
    <property type="evidence" value="ECO:0007669"/>
    <property type="project" value="TreeGrafter"/>
</dbReference>
<dbReference type="PANTHER" id="PTHR30535:SF34">
    <property type="entry name" value="MOLYBDATE-BINDING PROTEIN MOLA"/>
    <property type="match status" value="1"/>
</dbReference>
<dbReference type="InterPro" id="IPR002491">
    <property type="entry name" value="ABC_transptr_periplasmic_BD"/>
</dbReference>
<evidence type="ECO:0000259" key="2">
    <source>
        <dbReference type="PROSITE" id="PS50983"/>
    </source>
</evidence>